<dbReference type="GO" id="GO:0005789">
    <property type="term" value="C:endoplasmic reticulum membrane"/>
    <property type="evidence" value="ECO:0007669"/>
    <property type="project" value="TreeGrafter"/>
</dbReference>
<comment type="subcellular location">
    <subcellularLocation>
        <location evidence="1">Membrane</location>
        <topology evidence="1">Multi-pass membrane protein</topology>
    </subcellularLocation>
</comment>
<dbReference type="InterPro" id="IPR012936">
    <property type="entry name" value="Erv_C"/>
</dbReference>
<feature type="domain" description="Endoplasmic reticulum vesicle transporter C-terminal" evidence="7">
    <location>
        <begin position="99"/>
        <end position="269"/>
    </location>
</feature>
<keyword evidence="5 6" id="KW-0472">Membrane</keyword>
<dbReference type="EMBL" id="GIBP01005460">
    <property type="protein sequence ID" value="NDV34429.1"/>
    <property type="molecule type" value="Transcribed_RNA"/>
</dbReference>
<reference evidence="9" key="1">
    <citation type="journal article" date="2020" name="J. Eukaryot. Microbiol.">
        <title>De novo Sequencing, Assembly and Annotation of the Transcriptome for the Free-Living Testate Amoeba Arcella intermedia.</title>
        <authorList>
            <person name="Ribeiro G.M."/>
            <person name="Porfirio-Sousa A.L."/>
            <person name="Maurer-Alcala X.X."/>
            <person name="Katz L.A."/>
            <person name="Lahr D.J.G."/>
        </authorList>
    </citation>
    <scope>NUCLEOTIDE SEQUENCE</scope>
</reference>
<evidence type="ECO:0000259" key="8">
    <source>
        <dbReference type="Pfam" id="PF13850"/>
    </source>
</evidence>
<dbReference type="GO" id="GO:0006888">
    <property type="term" value="P:endoplasmic reticulum to Golgi vesicle-mediated transport"/>
    <property type="evidence" value="ECO:0007669"/>
    <property type="project" value="TreeGrafter"/>
</dbReference>
<dbReference type="PANTHER" id="PTHR10984:SF25">
    <property type="entry name" value="ENDOPLASMIC RETICULUM-GOLGI INTERMEDIATE COMPARTMENT PROTEIN 3"/>
    <property type="match status" value="1"/>
</dbReference>
<evidence type="ECO:0000256" key="1">
    <source>
        <dbReference type="ARBA" id="ARBA00004141"/>
    </source>
</evidence>
<evidence type="ECO:0000256" key="3">
    <source>
        <dbReference type="ARBA" id="ARBA00022692"/>
    </source>
</evidence>
<dbReference type="Pfam" id="PF07970">
    <property type="entry name" value="COPIIcoated_ERV"/>
    <property type="match status" value="1"/>
</dbReference>
<evidence type="ECO:0000313" key="9">
    <source>
        <dbReference type="EMBL" id="NDV34429.1"/>
    </source>
</evidence>
<evidence type="ECO:0000259" key="7">
    <source>
        <dbReference type="Pfam" id="PF07970"/>
    </source>
</evidence>
<keyword evidence="3 6" id="KW-0812">Transmembrane</keyword>
<evidence type="ECO:0008006" key="10">
    <source>
        <dbReference type="Google" id="ProtNLM"/>
    </source>
</evidence>
<dbReference type="Pfam" id="PF13850">
    <property type="entry name" value="ERGIC_N"/>
    <property type="match status" value="1"/>
</dbReference>
<dbReference type="InterPro" id="IPR045888">
    <property type="entry name" value="Erv"/>
</dbReference>
<proteinExistence type="inferred from homology"/>
<dbReference type="GO" id="GO:0000139">
    <property type="term" value="C:Golgi membrane"/>
    <property type="evidence" value="ECO:0007669"/>
    <property type="project" value="TreeGrafter"/>
</dbReference>
<evidence type="ECO:0000256" key="2">
    <source>
        <dbReference type="ARBA" id="ARBA00005648"/>
    </source>
</evidence>
<accession>A0A6B2LBP3</accession>
<keyword evidence="4 6" id="KW-1133">Transmembrane helix</keyword>
<dbReference type="InterPro" id="IPR039542">
    <property type="entry name" value="Erv_N"/>
</dbReference>
<dbReference type="GO" id="GO:0030134">
    <property type="term" value="C:COPII-coated ER to Golgi transport vesicle"/>
    <property type="evidence" value="ECO:0007669"/>
    <property type="project" value="TreeGrafter"/>
</dbReference>
<feature type="transmembrane region" description="Helical" evidence="6">
    <location>
        <begin position="6"/>
        <end position="24"/>
    </location>
</feature>
<comment type="similarity">
    <text evidence="2">Belongs to the ERGIC family.</text>
</comment>
<evidence type="ECO:0000256" key="5">
    <source>
        <dbReference type="ARBA" id="ARBA00023136"/>
    </source>
</evidence>
<dbReference type="GO" id="GO:0006890">
    <property type="term" value="P:retrograde vesicle-mediated transport, Golgi to endoplasmic reticulum"/>
    <property type="evidence" value="ECO:0007669"/>
    <property type="project" value="TreeGrafter"/>
</dbReference>
<dbReference type="AlphaFoldDB" id="A0A6B2LBP3"/>
<protein>
    <recommendedName>
        <fullName evidence="10">Endoplasmic reticulum vesicle transporter C-terminal domain-containing protein</fullName>
    </recommendedName>
</protein>
<evidence type="ECO:0000256" key="6">
    <source>
        <dbReference type="SAM" id="Phobius"/>
    </source>
</evidence>
<dbReference type="PANTHER" id="PTHR10984">
    <property type="entry name" value="ENDOPLASMIC RETICULUM-GOLGI INTERMEDIATE COMPARTMENT PROTEIN"/>
    <property type="match status" value="1"/>
</dbReference>
<name>A0A6B2LBP3_9EUKA</name>
<feature type="domain" description="Endoplasmic reticulum vesicle transporter N-terminal" evidence="8">
    <location>
        <begin position="2"/>
        <end position="76"/>
    </location>
</feature>
<sequence>MKKTNAGGIVTAIALVVMFMLTVIEISNFRSVEIIESVTVDTTKEQKIMIRYDISFHEMPCDRVNVDLIDQNGAQQPSDPLDMQAKSKVLLAVPGETYDHEGCRVIGKMMALKGSGNFHVAPGIPTNSPLSGHTHTLNPFTLEDDLRNAKLSHTIHYLSFGYPFPGAKNALDGVSLMTDQIVKHVYYVRLVPTIYVEDNVVISSHQYSVTNHTENIDISNTWTIQMPGIYWKYDFSPMLIKLEQREKYFTHLLTRLSAVIGGVWVVLGILYSSTRHIFEKFTHQ</sequence>
<organism evidence="9">
    <name type="scientific">Arcella intermedia</name>
    <dbReference type="NCBI Taxonomy" id="1963864"/>
    <lineage>
        <taxon>Eukaryota</taxon>
        <taxon>Amoebozoa</taxon>
        <taxon>Tubulinea</taxon>
        <taxon>Elardia</taxon>
        <taxon>Arcellinida</taxon>
        <taxon>Sphaerothecina</taxon>
        <taxon>Arcellidae</taxon>
        <taxon>Arcella</taxon>
    </lineage>
</organism>
<evidence type="ECO:0000256" key="4">
    <source>
        <dbReference type="ARBA" id="ARBA00022989"/>
    </source>
</evidence>
<feature type="transmembrane region" description="Helical" evidence="6">
    <location>
        <begin position="248"/>
        <end position="271"/>
    </location>
</feature>